<dbReference type="InterPro" id="IPR009959">
    <property type="entry name" value="Cyclase_SnoaL-like"/>
</dbReference>
<evidence type="ECO:0000313" key="2">
    <source>
        <dbReference type="EMBL" id="GAA1578869.1"/>
    </source>
</evidence>
<dbReference type="Pfam" id="PF07366">
    <property type="entry name" value="SnoaL"/>
    <property type="match status" value="1"/>
</dbReference>
<protein>
    <recommendedName>
        <fullName evidence="1">SnoaL-like domain-containing protein</fullName>
    </recommendedName>
</protein>
<evidence type="ECO:0000313" key="3">
    <source>
        <dbReference type="Proteomes" id="UP001500393"/>
    </source>
</evidence>
<feature type="domain" description="SnoaL-like" evidence="1">
    <location>
        <begin position="154"/>
        <end position="256"/>
    </location>
</feature>
<reference evidence="2 3" key="1">
    <citation type="journal article" date="2019" name="Int. J. Syst. Evol. Microbiol.">
        <title>The Global Catalogue of Microorganisms (GCM) 10K type strain sequencing project: providing services to taxonomists for standard genome sequencing and annotation.</title>
        <authorList>
            <consortium name="The Broad Institute Genomics Platform"/>
            <consortium name="The Broad Institute Genome Sequencing Center for Infectious Disease"/>
            <person name="Wu L."/>
            <person name="Ma J."/>
        </authorList>
    </citation>
    <scope>NUCLEOTIDE SEQUENCE [LARGE SCALE GENOMIC DNA]</scope>
    <source>
        <strain evidence="2 3">JCM 14969</strain>
    </source>
</reference>
<dbReference type="Pfam" id="PF12680">
    <property type="entry name" value="SnoaL_2"/>
    <property type="match status" value="1"/>
</dbReference>
<sequence length="273" mass="30217">MDTRHSETDPAGVVRRFFAEQDAGNLAIIDELVTDNFRLHVAGVPGPLDKAGLRAFAESFYSAFPDLRHNFLRQIVSDQLVASHVRLRGTHQASFQGIAAAGADIDVIAMQFTYVEGDRIAEHWTVVDQLTLLGQLGALGADHRKHPHHALFAELYDAFTAGDMEAVAAMFAPDIIWHAPGAHPLAGTFHGRADTIASFVREFDVTAGTYKPSIRDVLVSEIHIVALLHASAQRDHRTLDEDYTIIFRIKDGLIAEAWETWQNQRLADAFWSA</sequence>
<evidence type="ECO:0000259" key="1">
    <source>
        <dbReference type="Pfam" id="PF12680"/>
    </source>
</evidence>
<dbReference type="SUPFAM" id="SSF54427">
    <property type="entry name" value="NTF2-like"/>
    <property type="match status" value="2"/>
</dbReference>
<accession>A0ABN2DMB8</accession>
<dbReference type="Gene3D" id="3.10.450.50">
    <property type="match status" value="2"/>
</dbReference>
<dbReference type="PANTHER" id="PTHR38436">
    <property type="entry name" value="POLYKETIDE CYCLASE SNOAL-LIKE DOMAIN"/>
    <property type="match status" value="1"/>
</dbReference>
<keyword evidence="3" id="KW-1185">Reference proteome</keyword>
<dbReference type="InterPro" id="IPR037401">
    <property type="entry name" value="SnoaL-like"/>
</dbReference>
<dbReference type="Proteomes" id="UP001500393">
    <property type="component" value="Unassembled WGS sequence"/>
</dbReference>
<gene>
    <name evidence="2" type="ORF">GCM10009789_35680</name>
</gene>
<name>A0ABN2DMB8_9ACTN</name>
<dbReference type="EMBL" id="BAAAOS010000020">
    <property type="protein sequence ID" value="GAA1578869.1"/>
    <property type="molecule type" value="Genomic_DNA"/>
</dbReference>
<dbReference type="RefSeq" id="WP_344215189.1">
    <property type="nucleotide sequence ID" value="NZ_BAAAOS010000020.1"/>
</dbReference>
<dbReference type="InterPro" id="IPR032710">
    <property type="entry name" value="NTF2-like_dom_sf"/>
</dbReference>
<organism evidence="2 3">
    <name type="scientific">Kribbella sancticallisti</name>
    <dbReference type="NCBI Taxonomy" id="460087"/>
    <lineage>
        <taxon>Bacteria</taxon>
        <taxon>Bacillati</taxon>
        <taxon>Actinomycetota</taxon>
        <taxon>Actinomycetes</taxon>
        <taxon>Propionibacteriales</taxon>
        <taxon>Kribbellaceae</taxon>
        <taxon>Kribbella</taxon>
    </lineage>
</organism>
<dbReference type="PANTHER" id="PTHR38436:SF1">
    <property type="entry name" value="ESTER CYCLASE"/>
    <property type="match status" value="1"/>
</dbReference>
<comment type="caution">
    <text evidence="2">The sequence shown here is derived from an EMBL/GenBank/DDBJ whole genome shotgun (WGS) entry which is preliminary data.</text>
</comment>
<proteinExistence type="predicted"/>